<dbReference type="RefSeq" id="WP_014244537.1">
    <property type="nucleotide sequence ID" value="NC_016620.1"/>
</dbReference>
<reference evidence="4" key="1">
    <citation type="journal article" date="2013" name="ISME J.">
        <title>A small predatory core genome in the divergent marine Bacteriovorax marinus SJ and the terrestrial Bdellovibrio bacteriovorus.</title>
        <authorList>
            <person name="Crossman L.C."/>
            <person name="Chen H."/>
            <person name="Cerdeno-Tarraga A.M."/>
            <person name="Brooks K."/>
            <person name="Quail M.A."/>
            <person name="Pineiro S.A."/>
            <person name="Hobley L."/>
            <person name="Sockett R.E."/>
            <person name="Bentley S.D."/>
            <person name="Parkhill J."/>
            <person name="Williams H.N."/>
            <person name="Stine O.C."/>
        </authorList>
    </citation>
    <scope>NUCLEOTIDE SEQUENCE [LARGE SCALE GENOMIC DNA]</scope>
    <source>
        <strain evidence="4">ATCC BAA-682 / DSM 15412 / SJ</strain>
    </source>
</reference>
<feature type="region of interest" description="Disordered" evidence="1">
    <location>
        <begin position="863"/>
        <end position="937"/>
    </location>
</feature>
<gene>
    <name evidence="3" type="ordered locus">BMS_1941</name>
</gene>
<evidence type="ECO:0000313" key="3">
    <source>
        <dbReference type="EMBL" id="CBW26756.1"/>
    </source>
</evidence>
<dbReference type="KEGG" id="bmx:BMS_1941"/>
<dbReference type="EMBL" id="FQ312005">
    <property type="protein sequence ID" value="CBW26756.1"/>
    <property type="molecule type" value="Genomic_DNA"/>
</dbReference>
<feature type="chain" id="PRO_5003154423" evidence="2">
    <location>
        <begin position="19"/>
        <end position="1050"/>
    </location>
</feature>
<dbReference type="HOGENOM" id="CLU_290984_0_0_7"/>
<keyword evidence="2" id="KW-0732">Signal</keyword>
<dbReference type="AlphaFoldDB" id="E1X2I9"/>
<feature type="signal peptide" evidence="2">
    <location>
        <begin position="1"/>
        <end position="18"/>
    </location>
</feature>
<sequence length="1050" mass="119575">MKAFFTTFLLLINSGVYADLVSEELSAKNGINCLKQQYGIFDSKNLENISNKVNCNQEVSITNENKIVNLDCPSNPIFQNFLKNESSTYKKNNCLRIDRNKSPSIFENINCDCVTESLKNDYKDKYDQKRREFKDQLQAKLQDNIGKRLKKKIEYIKNSQILLARGHSNRGCFNSPMFAKHLRRMNESDNCRAGSEEAIKRMGAFFGDEFNIADTKNLPEAINSLIDGINNHSSLGSGMNYSANSCFADPAQMERKYINMKYDAKLVGLKSTFSDFIKNNSLNSPYLNQNFNNYVKEKGIDLHPHIRSLSKNHLRDLLIEIDNDKRDKELTLNDLFKGANGHKWLKNLGMASRGECVSIANQISDLICEDAGLAYDDPTLVEEFLQNDEEYKNKNLLNLKSLYCENKDLHSVDPEGKLLIYQNKLNTNRAFIIGNFQTKQMTSMITNIFNNKPEDALKDMQEAVDQGTAHIPRDSHGLNSQKMKRINGIMNFMFVANSDLLRNENRSKRQGEEVDRERRRKSFSTFFEGIAKARRSLLDKQERDIRNIAKEVYDIKKPSQDLNQFTERFVNNYKDRRYTKKITDKLESFSPDRDDEIKSLECQSNFSNIYCSIKGNLGPQVKESCLDQIGSQSVVEMINGASPDHKFQNFCNAQSLIQRDTVAGLLTYIKDQISKKPDLCLEMTNNDYRDQYASLNRDSTIGSAYFESYTGEVTSLFDGFTDSKNFVEIDDVNDDSAISVDPSENANIVERAPASSPQEIPSSSSGGLFSNFNFFKDNKNESKKDSSIKDDAIISEEDLKNKSNQELMDYISKLEDIIKNKENTVADIEAKDENSTSINPELEKLRKELEELKAKSSLVKKKIEENNQQVDTPKSIARPKISNTPFQGLGKPSASTSSERKSSAQQIEEVPRSESDISTPQQSTNTPSSSTGNSISLSLNEQFDEILSRPNSDGEVEIFFNDQKFTIEVKENDNGEMVCKFADEELNSENAEELDEICKKYVESLTRHNDAKKLTAEKKDKKREIATEAPKEQKRSQKFKVEDLNKVLNN</sequence>
<dbReference type="OrthoDB" id="10019709at2"/>
<accession>E1X2I9</accession>
<feature type="compositionally biased region" description="Low complexity" evidence="1">
    <location>
        <begin position="917"/>
        <end position="937"/>
    </location>
</feature>
<organism evidence="3 4">
    <name type="scientific">Halobacteriovorax marinus (strain ATCC BAA-682 / DSM 15412 / SJ)</name>
    <name type="common">Bacteriovorax marinus</name>
    <dbReference type="NCBI Taxonomy" id="862908"/>
    <lineage>
        <taxon>Bacteria</taxon>
        <taxon>Pseudomonadati</taxon>
        <taxon>Bdellovibrionota</taxon>
        <taxon>Bacteriovoracia</taxon>
        <taxon>Bacteriovoracales</taxon>
        <taxon>Halobacteriovoraceae</taxon>
        <taxon>Halobacteriovorax</taxon>
    </lineage>
</organism>
<name>E1X2I9_HALMS</name>
<keyword evidence="4" id="KW-1185">Reference proteome</keyword>
<dbReference type="STRING" id="862908.BMS_1941"/>
<protein>
    <submittedName>
        <fullName evidence="3">Exported protein</fullName>
    </submittedName>
</protein>
<dbReference type="Proteomes" id="UP000008963">
    <property type="component" value="Chromosome"/>
</dbReference>
<evidence type="ECO:0000313" key="4">
    <source>
        <dbReference type="Proteomes" id="UP000008963"/>
    </source>
</evidence>
<evidence type="ECO:0000256" key="1">
    <source>
        <dbReference type="SAM" id="MobiDB-lite"/>
    </source>
</evidence>
<feature type="region of interest" description="Disordered" evidence="1">
    <location>
        <begin position="1013"/>
        <end position="1050"/>
    </location>
</feature>
<proteinExistence type="predicted"/>
<dbReference type="PATRIC" id="fig|862908.3.peg.1840"/>
<evidence type="ECO:0000256" key="2">
    <source>
        <dbReference type="SAM" id="SignalP"/>
    </source>
</evidence>